<dbReference type="Proteomes" id="UP000008988">
    <property type="component" value="Unassembled WGS sequence"/>
</dbReference>
<evidence type="ECO:0000313" key="1">
    <source>
        <dbReference type="EMBL" id="EDZ70490.1"/>
    </source>
</evidence>
<protein>
    <submittedName>
        <fullName evidence="1">Uncharacterized protein</fullName>
    </submittedName>
</protein>
<sequence length="147" mass="15621">MYGSRVFKSISTTSSYSASLSADNRSLWYNLAKSAILPRPVASKYSIIDLLNGKTDVVAPISAPILQMVPIPVAEKVSTPSPKYSTILPVPPLTVVIPANFKIISFGEVQPFILPVNLTPKIFGAFNSHGRPAITSTASAPPTPIAN</sequence>
<evidence type="ECO:0000313" key="2">
    <source>
        <dbReference type="Proteomes" id="UP000008988"/>
    </source>
</evidence>
<proteinExistence type="predicted"/>
<accession>B5VNK5</accession>
<dbReference type="AlphaFoldDB" id="B5VNK5"/>
<reference evidence="1 2" key="1">
    <citation type="journal article" date="2008" name="FEMS Yeast Res.">
        <title>Comparative genome analysis of a Saccharomyces cerevisiae wine strain.</title>
        <authorList>
            <person name="Borneman A.R."/>
            <person name="Forgan A.H."/>
            <person name="Pretorius I.S."/>
            <person name="Chambers P.J."/>
        </authorList>
    </citation>
    <scope>NUCLEOTIDE SEQUENCE [LARGE SCALE GENOMIC DNA]</scope>
    <source>
        <strain evidence="1 2">AWRI1631</strain>
    </source>
</reference>
<comment type="caution">
    <text evidence="1">The sequence shown here is derived from an EMBL/GenBank/DDBJ whole genome shotgun (WGS) entry which is preliminary data.</text>
</comment>
<name>B5VNK5_YEAS6</name>
<dbReference type="EMBL" id="ABSV01001663">
    <property type="protein sequence ID" value="EDZ70490.1"/>
    <property type="molecule type" value="Genomic_DNA"/>
</dbReference>
<gene>
    <name evidence="1" type="ORF">AWRI1631_123360</name>
</gene>
<organism evidence="1 2">
    <name type="scientific">Saccharomyces cerevisiae (strain AWRI1631)</name>
    <name type="common">Baker's yeast</name>
    <dbReference type="NCBI Taxonomy" id="545124"/>
    <lineage>
        <taxon>Eukaryota</taxon>
        <taxon>Fungi</taxon>
        <taxon>Dikarya</taxon>
        <taxon>Ascomycota</taxon>
        <taxon>Saccharomycotina</taxon>
        <taxon>Saccharomycetes</taxon>
        <taxon>Saccharomycetales</taxon>
        <taxon>Saccharomycetaceae</taxon>
        <taxon>Saccharomyces</taxon>
    </lineage>
</organism>